<keyword evidence="3" id="KW-1185">Reference proteome</keyword>
<accession>A0ABV0GXH2</accession>
<dbReference type="InterPro" id="IPR036388">
    <property type="entry name" value="WH-like_DNA-bd_sf"/>
</dbReference>
<gene>
    <name evidence="2" type="ORF">V3C41_19195</name>
</gene>
<dbReference type="PANTHER" id="PTHR33164">
    <property type="entry name" value="TRANSCRIPTIONAL REGULATOR, MARR FAMILY"/>
    <property type="match status" value="1"/>
</dbReference>
<dbReference type="Gene3D" id="1.10.10.10">
    <property type="entry name" value="Winged helix-like DNA-binding domain superfamily/Winged helix DNA-binding domain"/>
    <property type="match status" value="1"/>
</dbReference>
<dbReference type="RefSeq" id="WP_026540513.1">
    <property type="nucleotide sequence ID" value="NZ_JAVDRC010000001.1"/>
</dbReference>
<organism evidence="2 3">
    <name type="scientific">Paenarthrobacter nicotinovorans</name>
    <name type="common">Arthrobacter nicotinovorans</name>
    <dbReference type="NCBI Taxonomy" id="29320"/>
    <lineage>
        <taxon>Bacteria</taxon>
        <taxon>Bacillati</taxon>
        <taxon>Actinomycetota</taxon>
        <taxon>Actinomycetes</taxon>
        <taxon>Micrococcales</taxon>
        <taxon>Micrococcaceae</taxon>
        <taxon>Paenarthrobacter</taxon>
    </lineage>
</organism>
<evidence type="ECO:0000313" key="2">
    <source>
        <dbReference type="EMBL" id="MEO3943202.1"/>
    </source>
</evidence>
<dbReference type="PROSITE" id="PS50995">
    <property type="entry name" value="HTH_MARR_2"/>
    <property type="match status" value="1"/>
</dbReference>
<dbReference type="EMBL" id="JBBMFV010000004">
    <property type="protein sequence ID" value="MEO3943202.1"/>
    <property type="molecule type" value="Genomic_DNA"/>
</dbReference>
<comment type="caution">
    <text evidence="2">The sequence shown here is derived from an EMBL/GenBank/DDBJ whole genome shotgun (WGS) entry which is preliminary data.</text>
</comment>
<evidence type="ECO:0000313" key="3">
    <source>
        <dbReference type="Proteomes" id="UP001448614"/>
    </source>
</evidence>
<name>A0ABV0GXH2_PAENI</name>
<dbReference type="Proteomes" id="UP001448614">
    <property type="component" value="Unassembled WGS sequence"/>
</dbReference>
<dbReference type="SUPFAM" id="SSF46785">
    <property type="entry name" value="Winged helix' DNA-binding domain"/>
    <property type="match status" value="1"/>
</dbReference>
<reference evidence="2 3" key="1">
    <citation type="journal article" date="2024" name="Appl. Microbiol. Biotechnol.">
        <title>Biosynthetic gene clusters with biotechnological applications in novel Antarctic isolates from Actinomycetota.</title>
        <authorList>
            <person name="Bruna P."/>
            <person name="Nunez-Montero K."/>
            <person name="Contreras M.J."/>
            <person name="Leal K."/>
            <person name="Garcia M."/>
            <person name="Abanto M."/>
            <person name="Barrientos L."/>
        </authorList>
    </citation>
    <scope>NUCLEOTIDE SEQUENCE [LARGE SCALE GENOMIC DNA]</scope>
    <source>
        <strain evidence="2 3">Se16.17</strain>
    </source>
</reference>
<dbReference type="SMART" id="SM00347">
    <property type="entry name" value="HTH_MARR"/>
    <property type="match status" value="1"/>
</dbReference>
<feature type="domain" description="HTH marR-type" evidence="1">
    <location>
        <begin position="14"/>
        <end position="150"/>
    </location>
</feature>
<dbReference type="Pfam" id="PF12802">
    <property type="entry name" value="MarR_2"/>
    <property type="match status" value="1"/>
</dbReference>
<dbReference type="PRINTS" id="PR00598">
    <property type="entry name" value="HTHMARR"/>
</dbReference>
<dbReference type="InterPro" id="IPR036390">
    <property type="entry name" value="WH_DNA-bd_sf"/>
</dbReference>
<proteinExistence type="predicted"/>
<dbReference type="InterPro" id="IPR000835">
    <property type="entry name" value="HTH_MarR-typ"/>
</dbReference>
<sequence length="162" mass="17931">MNDRTTESGAGPDDEALLETIGTAFSKLRRRTSSVPLDPPIVRTDIQRDLLLAVVEESDGLLSVNAVAAALSMDRTAVSRLVARCVGEGLLERVASQTDGRSITLRLTAAGHEALAYSRRQQRQAFDYITQDWDHDERIQFARLLHKYVRATASLPRPSLED</sequence>
<protein>
    <submittedName>
        <fullName evidence="2">MarR family winged helix-turn-helix transcriptional regulator</fullName>
    </submittedName>
</protein>
<dbReference type="PANTHER" id="PTHR33164:SF57">
    <property type="entry name" value="MARR-FAMILY TRANSCRIPTIONAL REGULATOR"/>
    <property type="match status" value="1"/>
</dbReference>
<evidence type="ECO:0000259" key="1">
    <source>
        <dbReference type="PROSITE" id="PS50995"/>
    </source>
</evidence>
<dbReference type="InterPro" id="IPR039422">
    <property type="entry name" value="MarR/SlyA-like"/>
</dbReference>